<dbReference type="InterPro" id="IPR036317">
    <property type="entry name" value="Cullin_homology_sf"/>
</dbReference>
<reference evidence="1 2" key="1">
    <citation type="journal article" date="2023" name="Proc. Natl. Acad. Sci. U.S.A.">
        <title>A global phylogenomic analysis of the shiitake genus Lentinula.</title>
        <authorList>
            <person name="Sierra-Patev S."/>
            <person name="Min B."/>
            <person name="Naranjo-Ortiz M."/>
            <person name="Looney B."/>
            <person name="Konkel Z."/>
            <person name="Slot J.C."/>
            <person name="Sakamoto Y."/>
            <person name="Steenwyk J.L."/>
            <person name="Rokas A."/>
            <person name="Carro J."/>
            <person name="Camarero S."/>
            <person name="Ferreira P."/>
            <person name="Molpeceres G."/>
            <person name="Ruiz-Duenas F.J."/>
            <person name="Serrano A."/>
            <person name="Henrissat B."/>
            <person name="Drula E."/>
            <person name="Hughes K.W."/>
            <person name="Mata J.L."/>
            <person name="Ishikawa N.K."/>
            <person name="Vargas-Isla R."/>
            <person name="Ushijima S."/>
            <person name="Smith C.A."/>
            <person name="Donoghue J."/>
            <person name="Ahrendt S."/>
            <person name="Andreopoulos W."/>
            <person name="He G."/>
            <person name="LaButti K."/>
            <person name="Lipzen A."/>
            <person name="Ng V."/>
            <person name="Riley R."/>
            <person name="Sandor L."/>
            <person name="Barry K."/>
            <person name="Martinez A.T."/>
            <person name="Xiao Y."/>
            <person name="Gibbons J.G."/>
            <person name="Terashima K."/>
            <person name="Grigoriev I.V."/>
            <person name="Hibbett D."/>
        </authorList>
    </citation>
    <scope>NUCLEOTIDE SEQUENCE [LARGE SCALE GENOMIC DNA]</scope>
    <source>
        <strain evidence="1 2">TFB7810</strain>
    </source>
</reference>
<dbReference type="GO" id="GO:0005680">
    <property type="term" value="C:anaphase-promoting complex"/>
    <property type="evidence" value="ECO:0007669"/>
    <property type="project" value="TreeGrafter"/>
</dbReference>
<keyword evidence="2" id="KW-1185">Reference proteome</keyword>
<name>A0A9W8NQ95_9AGAR</name>
<dbReference type="PANTHER" id="PTHR45957">
    <property type="entry name" value="ANAPHASE-PROMOTING COMPLEX SUBUNIT 2"/>
    <property type="match status" value="1"/>
</dbReference>
<dbReference type="GO" id="GO:0070979">
    <property type="term" value="P:protein K11-linked ubiquitination"/>
    <property type="evidence" value="ECO:0007669"/>
    <property type="project" value="TreeGrafter"/>
</dbReference>
<dbReference type="PANTHER" id="PTHR45957:SF1">
    <property type="entry name" value="ANAPHASE-PROMOTING COMPLEX SUBUNIT 2"/>
    <property type="match status" value="1"/>
</dbReference>
<evidence type="ECO:0000313" key="2">
    <source>
        <dbReference type="Proteomes" id="UP001142393"/>
    </source>
</evidence>
<dbReference type="Proteomes" id="UP001142393">
    <property type="component" value="Unassembled WGS sequence"/>
</dbReference>
<dbReference type="GO" id="GO:0007091">
    <property type="term" value="P:metaphase/anaphase transition of mitotic cell cycle"/>
    <property type="evidence" value="ECO:0007669"/>
    <property type="project" value="TreeGrafter"/>
</dbReference>
<gene>
    <name evidence="1" type="ORF">DFH05DRAFT_758700</name>
</gene>
<dbReference type="SUPFAM" id="SSF75632">
    <property type="entry name" value="Cullin homology domain"/>
    <property type="match status" value="1"/>
</dbReference>
<organism evidence="1 2">
    <name type="scientific">Lentinula detonsa</name>
    <dbReference type="NCBI Taxonomy" id="2804962"/>
    <lineage>
        <taxon>Eukaryota</taxon>
        <taxon>Fungi</taxon>
        <taxon>Dikarya</taxon>
        <taxon>Basidiomycota</taxon>
        <taxon>Agaricomycotina</taxon>
        <taxon>Agaricomycetes</taxon>
        <taxon>Agaricomycetidae</taxon>
        <taxon>Agaricales</taxon>
        <taxon>Marasmiineae</taxon>
        <taxon>Omphalotaceae</taxon>
        <taxon>Lentinula</taxon>
    </lineage>
</organism>
<accession>A0A9W8NQ95</accession>
<proteinExistence type="predicted"/>
<dbReference type="EMBL" id="JANVFU010000025">
    <property type="protein sequence ID" value="KAJ3738621.1"/>
    <property type="molecule type" value="Genomic_DNA"/>
</dbReference>
<dbReference type="Gene3D" id="1.20.1310.10">
    <property type="entry name" value="Cullin Repeats"/>
    <property type="match status" value="1"/>
</dbReference>
<sequence>MTDFRANKPSNVISTLVSIYDLRDLFVKELQLLLAQHLLAIIDDDTEKVEKERRNIEILKIRFGEAVLQVCEVMLKDMTDSKCINGHV</sequence>
<dbReference type="InterPro" id="IPR044554">
    <property type="entry name" value="ANAPC2"/>
</dbReference>
<evidence type="ECO:0000313" key="1">
    <source>
        <dbReference type="EMBL" id="KAJ3738621.1"/>
    </source>
</evidence>
<protein>
    <submittedName>
        <fullName evidence="1">Uncharacterized protein</fullName>
    </submittedName>
</protein>
<comment type="caution">
    <text evidence="1">The sequence shown here is derived from an EMBL/GenBank/DDBJ whole genome shotgun (WGS) entry which is preliminary data.</text>
</comment>
<dbReference type="AlphaFoldDB" id="A0A9W8NQ95"/>